<dbReference type="InterPro" id="IPR045851">
    <property type="entry name" value="AMP-bd_C_sf"/>
</dbReference>
<gene>
    <name evidence="2" type="ORF">M407DRAFT_70382</name>
</gene>
<dbReference type="InterPro" id="IPR000873">
    <property type="entry name" value="AMP-dep_synth/lig_dom"/>
</dbReference>
<organism evidence="2 3">
    <name type="scientific">Tulasnella calospora MUT 4182</name>
    <dbReference type="NCBI Taxonomy" id="1051891"/>
    <lineage>
        <taxon>Eukaryota</taxon>
        <taxon>Fungi</taxon>
        <taxon>Dikarya</taxon>
        <taxon>Basidiomycota</taxon>
        <taxon>Agaricomycotina</taxon>
        <taxon>Agaricomycetes</taxon>
        <taxon>Cantharellales</taxon>
        <taxon>Tulasnellaceae</taxon>
        <taxon>Tulasnella</taxon>
    </lineage>
</organism>
<proteinExistence type="predicted"/>
<dbReference type="InterPro" id="IPR042099">
    <property type="entry name" value="ANL_N_sf"/>
</dbReference>
<dbReference type="Gene3D" id="3.30.300.30">
    <property type="match status" value="1"/>
</dbReference>
<dbReference type="EMBL" id="KN822982">
    <property type="protein sequence ID" value="KIO29526.1"/>
    <property type="molecule type" value="Genomic_DNA"/>
</dbReference>
<dbReference type="Gene3D" id="3.40.50.12780">
    <property type="entry name" value="N-terminal domain of ligase-like"/>
    <property type="match status" value="1"/>
</dbReference>
<accession>A0A0C3QNB8</accession>
<dbReference type="AlphaFoldDB" id="A0A0C3QNB8"/>
<evidence type="ECO:0000259" key="1">
    <source>
        <dbReference type="Pfam" id="PF00501"/>
    </source>
</evidence>
<dbReference type="GO" id="GO:0030729">
    <property type="term" value="F:acetoacetate-CoA ligase activity"/>
    <property type="evidence" value="ECO:0007669"/>
    <property type="project" value="TreeGrafter"/>
</dbReference>
<keyword evidence="3" id="KW-1185">Reference proteome</keyword>
<evidence type="ECO:0000313" key="2">
    <source>
        <dbReference type="EMBL" id="KIO29526.1"/>
    </source>
</evidence>
<name>A0A0C3QNB8_9AGAM</name>
<dbReference type="Proteomes" id="UP000054248">
    <property type="component" value="Unassembled WGS sequence"/>
</dbReference>
<feature type="non-terminal residue" evidence="2">
    <location>
        <position position="1"/>
    </location>
</feature>
<reference evidence="2 3" key="1">
    <citation type="submission" date="2014-04" db="EMBL/GenBank/DDBJ databases">
        <authorList>
            <consortium name="DOE Joint Genome Institute"/>
            <person name="Kuo A."/>
            <person name="Girlanda M."/>
            <person name="Perotto S."/>
            <person name="Kohler A."/>
            <person name="Nagy L.G."/>
            <person name="Floudas D."/>
            <person name="Copeland A."/>
            <person name="Barry K.W."/>
            <person name="Cichocki N."/>
            <person name="Veneault-Fourrey C."/>
            <person name="LaButti K."/>
            <person name="Lindquist E.A."/>
            <person name="Lipzen A."/>
            <person name="Lundell T."/>
            <person name="Morin E."/>
            <person name="Murat C."/>
            <person name="Sun H."/>
            <person name="Tunlid A."/>
            <person name="Henrissat B."/>
            <person name="Grigoriev I.V."/>
            <person name="Hibbett D.S."/>
            <person name="Martin F."/>
            <person name="Nordberg H.P."/>
            <person name="Cantor M.N."/>
            <person name="Hua S.X."/>
        </authorList>
    </citation>
    <scope>NUCLEOTIDE SEQUENCE [LARGE SCALE GENOMIC DNA]</scope>
    <source>
        <strain evidence="2 3">MUT 4182</strain>
    </source>
</reference>
<dbReference type="Pfam" id="PF00501">
    <property type="entry name" value="AMP-binding"/>
    <property type="match status" value="1"/>
</dbReference>
<dbReference type="OrthoDB" id="3197443at2759"/>
<dbReference type="PANTHER" id="PTHR42921:SF1">
    <property type="entry name" value="ACETOACETYL-COA SYNTHETASE"/>
    <property type="match status" value="1"/>
</dbReference>
<sequence>WNDGWVSWDAFLESGSGGGEIEWFRGSFDWPLWILFSSGTTNKPKPIVHRAGGMILQSKKELAIQADFKEDDVFFYYTTTGWMMWNFLVNALSVGCTLVLYDGSPLKDPSLLWRMTDELGITIFGTSAKYIDQLSRDYRPKEHHNLSALRQIHSTGSPLAAHLFDWVYENIKKDVLLASITGGTDICSLFAGFCTALPVYRGELQCRMLGMAIESYTSEGKPTAPGQSGDLVCTKPFPCQPLGFWPLPGYGEDEDVKEAQERYRQSYFDEFPDVWYHGDHVLITESREGNGGGVTMLGRSDGVLNPGGIRFGSSEIYNVLDAAFSPTSAYHIVDCLVVGQSIQGGVDERVVLFVKLTDGRVLDDALCKAVKTEVRTRRTARHVPEKILQVSDIPYTLNAKKVEVPIKKILNGVSVDAVNVTTLRNPECLAEYIKIGEVLRKEIS</sequence>
<reference evidence="3" key="2">
    <citation type="submission" date="2015-01" db="EMBL/GenBank/DDBJ databases">
        <title>Evolutionary Origins and Diversification of the Mycorrhizal Mutualists.</title>
        <authorList>
            <consortium name="DOE Joint Genome Institute"/>
            <consortium name="Mycorrhizal Genomics Consortium"/>
            <person name="Kohler A."/>
            <person name="Kuo A."/>
            <person name="Nagy L.G."/>
            <person name="Floudas D."/>
            <person name="Copeland A."/>
            <person name="Barry K.W."/>
            <person name="Cichocki N."/>
            <person name="Veneault-Fourrey C."/>
            <person name="LaButti K."/>
            <person name="Lindquist E.A."/>
            <person name="Lipzen A."/>
            <person name="Lundell T."/>
            <person name="Morin E."/>
            <person name="Murat C."/>
            <person name="Riley R."/>
            <person name="Ohm R."/>
            <person name="Sun H."/>
            <person name="Tunlid A."/>
            <person name="Henrissat B."/>
            <person name="Grigoriev I.V."/>
            <person name="Hibbett D.S."/>
            <person name="Martin F."/>
        </authorList>
    </citation>
    <scope>NUCLEOTIDE SEQUENCE [LARGE SCALE GENOMIC DNA]</scope>
    <source>
        <strain evidence="3">MUT 4182</strain>
    </source>
</reference>
<protein>
    <recommendedName>
        <fullName evidence="1">AMP-dependent synthetase/ligase domain-containing protein</fullName>
    </recommendedName>
</protein>
<dbReference type="HOGENOM" id="CLU_000022_3_3_1"/>
<dbReference type="SUPFAM" id="SSF56801">
    <property type="entry name" value="Acetyl-CoA synthetase-like"/>
    <property type="match status" value="1"/>
</dbReference>
<feature type="domain" description="AMP-dependent synthetase/ligase" evidence="1">
    <location>
        <begin position="31"/>
        <end position="235"/>
    </location>
</feature>
<dbReference type="PANTHER" id="PTHR42921">
    <property type="entry name" value="ACETOACETYL-COA SYNTHETASE"/>
    <property type="match status" value="1"/>
</dbReference>
<evidence type="ECO:0000313" key="3">
    <source>
        <dbReference type="Proteomes" id="UP000054248"/>
    </source>
</evidence>
<dbReference type="STRING" id="1051891.A0A0C3QNB8"/>